<dbReference type="InterPro" id="IPR010415">
    <property type="entry name" value="LpxI_C"/>
</dbReference>
<protein>
    <submittedName>
        <fullName evidence="3">UDP-2,3-diacylglucosamine diphosphatase LpxI</fullName>
        <ecNumber evidence="3">3.6.1.54</ecNumber>
    </submittedName>
</protein>
<dbReference type="InterPro" id="IPR043167">
    <property type="entry name" value="LpxI_C_sf"/>
</dbReference>
<dbReference type="RefSeq" id="WP_230627485.1">
    <property type="nucleotide sequence ID" value="NZ_JAJMQV010000011.1"/>
</dbReference>
<evidence type="ECO:0000259" key="2">
    <source>
        <dbReference type="Pfam" id="PF17930"/>
    </source>
</evidence>
<dbReference type="EC" id="3.6.1.54" evidence="3"/>
<evidence type="ECO:0000313" key="4">
    <source>
        <dbReference type="Proteomes" id="UP001239462"/>
    </source>
</evidence>
<dbReference type="PANTHER" id="PTHR39962:SF1">
    <property type="entry name" value="LPXI FAMILY PROTEIN"/>
    <property type="match status" value="1"/>
</dbReference>
<name>A0ABT7PMX8_9BACT</name>
<dbReference type="PANTHER" id="PTHR39962">
    <property type="entry name" value="BLL4848 PROTEIN"/>
    <property type="match status" value="1"/>
</dbReference>
<dbReference type="Gene3D" id="3.40.50.20">
    <property type="match status" value="1"/>
</dbReference>
<evidence type="ECO:0000313" key="3">
    <source>
        <dbReference type="EMBL" id="MDM4017506.1"/>
    </source>
</evidence>
<feature type="domain" description="LpxI C-terminal" evidence="1">
    <location>
        <begin position="147"/>
        <end position="277"/>
    </location>
</feature>
<accession>A0ABT7PMX8</accession>
<keyword evidence="3" id="KW-0378">Hydrolase</keyword>
<keyword evidence="4" id="KW-1185">Reference proteome</keyword>
<reference evidence="3 4" key="1">
    <citation type="submission" date="2023-06" db="EMBL/GenBank/DDBJ databases">
        <title>Roseiconus lacunae JC819 isolated from Gulf of Mannar region, Tamil Nadu.</title>
        <authorList>
            <person name="Pk S."/>
            <person name="Ch S."/>
            <person name="Ch V.R."/>
        </authorList>
    </citation>
    <scope>NUCLEOTIDE SEQUENCE [LARGE SCALE GENOMIC DNA]</scope>
    <source>
        <strain evidence="3 4">JC819</strain>
    </source>
</reference>
<dbReference type="GO" id="GO:0016787">
    <property type="term" value="F:hydrolase activity"/>
    <property type="evidence" value="ECO:0007669"/>
    <property type="project" value="UniProtKB-KW"/>
</dbReference>
<dbReference type="InterPro" id="IPR053174">
    <property type="entry name" value="LpxI"/>
</dbReference>
<dbReference type="InterPro" id="IPR041255">
    <property type="entry name" value="LpxI_N"/>
</dbReference>
<dbReference type="EMBL" id="JASZZN010000014">
    <property type="protein sequence ID" value="MDM4017506.1"/>
    <property type="molecule type" value="Genomic_DNA"/>
</dbReference>
<proteinExistence type="predicted"/>
<sequence>MPPPVGLIAGWGSFPVEVAQQIVMSGGRVCCIAITGHASPELESICDHVKWSGVGKIGAHVRYFRRHEVRDVTMAGKLFKSDLLFQGSVWIKHFPDLTAIRTFGPCLLGKRRDSRDDSLLSAVTRTYARSSMNVCPATDFAPDLLIKEGLLTGSTLDEREQQDAMAGWQVAKQMGGMDIGQSITIKDATVLAVEAVEGTDACIERTGQLCRRGGWTLVKVSKPNQDMRFDVPTFGPQTIQRVAENGGKTIVIEANKTILVEREETIRLANKHGIKIVAFDAATIENHLPTVRHITAA</sequence>
<dbReference type="Gene3D" id="3.40.140.80">
    <property type="match status" value="1"/>
</dbReference>
<dbReference type="Proteomes" id="UP001239462">
    <property type="component" value="Unassembled WGS sequence"/>
</dbReference>
<feature type="domain" description="LpxI N-terminal" evidence="2">
    <location>
        <begin position="5"/>
        <end position="144"/>
    </location>
</feature>
<dbReference type="Pfam" id="PF17930">
    <property type="entry name" value="LpxI_N"/>
    <property type="match status" value="1"/>
</dbReference>
<organism evidence="3 4">
    <name type="scientific">Roseiconus lacunae</name>
    <dbReference type="NCBI Taxonomy" id="2605694"/>
    <lineage>
        <taxon>Bacteria</taxon>
        <taxon>Pseudomonadati</taxon>
        <taxon>Planctomycetota</taxon>
        <taxon>Planctomycetia</taxon>
        <taxon>Pirellulales</taxon>
        <taxon>Pirellulaceae</taxon>
        <taxon>Roseiconus</taxon>
    </lineage>
</organism>
<comment type="caution">
    <text evidence="3">The sequence shown here is derived from an EMBL/GenBank/DDBJ whole genome shotgun (WGS) entry which is preliminary data.</text>
</comment>
<dbReference type="Pfam" id="PF06230">
    <property type="entry name" value="LpxI_C"/>
    <property type="match status" value="1"/>
</dbReference>
<evidence type="ECO:0000259" key="1">
    <source>
        <dbReference type="Pfam" id="PF06230"/>
    </source>
</evidence>
<gene>
    <name evidence="3" type="primary">lpxI</name>
    <name evidence="3" type="ORF">QTN89_18805</name>
</gene>